<reference evidence="2 3" key="1">
    <citation type="submission" date="2016-06" db="EMBL/GenBank/DDBJ databases">
        <title>Evolution of pathogenesis and genome organization in the Tremellales.</title>
        <authorList>
            <person name="Cuomo C."/>
            <person name="Litvintseva A."/>
            <person name="Heitman J."/>
            <person name="Chen Y."/>
            <person name="Sun S."/>
            <person name="Springer D."/>
            <person name="Dromer F."/>
            <person name="Young S."/>
            <person name="Zeng Q."/>
            <person name="Chapman S."/>
            <person name="Gujja S."/>
            <person name="Saif S."/>
            <person name="Birren B."/>
        </authorList>
    </citation>
    <scope>NUCLEOTIDE SEQUENCE [LARGE SCALE GENOMIC DNA]</scope>
    <source>
        <strain evidence="2 3">ATCC 28783</strain>
    </source>
</reference>
<evidence type="ECO:0000313" key="3">
    <source>
        <dbReference type="Proteomes" id="UP000289152"/>
    </source>
</evidence>
<accession>A0A4Q1BMY7</accession>
<evidence type="ECO:0000313" key="2">
    <source>
        <dbReference type="EMBL" id="RXK39209.1"/>
    </source>
</evidence>
<feature type="compositionally biased region" description="Polar residues" evidence="1">
    <location>
        <begin position="1"/>
        <end position="11"/>
    </location>
</feature>
<organism evidence="2 3">
    <name type="scientific">Tremella mesenterica</name>
    <name type="common">Jelly fungus</name>
    <dbReference type="NCBI Taxonomy" id="5217"/>
    <lineage>
        <taxon>Eukaryota</taxon>
        <taxon>Fungi</taxon>
        <taxon>Dikarya</taxon>
        <taxon>Basidiomycota</taxon>
        <taxon>Agaricomycotina</taxon>
        <taxon>Tremellomycetes</taxon>
        <taxon>Tremellales</taxon>
        <taxon>Tremellaceae</taxon>
        <taxon>Tremella</taxon>
    </lineage>
</organism>
<feature type="region of interest" description="Disordered" evidence="1">
    <location>
        <begin position="71"/>
        <end position="97"/>
    </location>
</feature>
<name>A0A4Q1BMY7_TREME</name>
<dbReference type="Proteomes" id="UP000289152">
    <property type="component" value="Unassembled WGS sequence"/>
</dbReference>
<feature type="region of interest" description="Disordered" evidence="1">
    <location>
        <begin position="1"/>
        <end position="51"/>
    </location>
</feature>
<keyword evidence="3" id="KW-1185">Reference proteome</keyword>
<evidence type="ECO:0000256" key="1">
    <source>
        <dbReference type="SAM" id="MobiDB-lite"/>
    </source>
</evidence>
<gene>
    <name evidence="2" type="ORF">M231_03566</name>
</gene>
<dbReference type="InParanoid" id="A0A4Q1BMY7"/>
<protein>
    <submittedName>
        <fullName evidence="2">Uncharacterized protein</fullName>
    </submittedName>
</protein>
<dbReference type="VEuPathDB" id="FungiDB:TREMEDRAFT_73164"/>
<dbReference type="EMBL" id="SDIL01000035">
    <property type="protein sequence ID" value="RXK39209.1"/>
    <property type="molecule type" value="Genomic_DNA"/>
</dbReference>
<comment type="caution">
    <text evidence="2">The sequence shown here is derived from an EMBL/GenBank/DDBJ whole genome shotgun (WGS) entry which is preliminary data.</text>
</comment>
<feature type="compositionally biased region" description="Low complexity" evidence="1">
    <location>
        <begin position="79"/>
        <end position="90"/>
    </location>
</feature>
<proteinExistence type="predicted"/>
<dbReference type="AlphaFoldDB" id="A0A4Q1BMY7"/>
<sequence>MGRSSSHNSSMAARDRVTRQTTPPSKPTAAPPVQGSSAVPAPLPTDLEASGRSARRSVLLNYIGAALQSIQGIPDEQTPTRPTGTTNTPRPESDESKVEMQNFVKTEQHMSAEQIFRLLLVKRPGTAVEIYEAFREAKRFSRMETLIALKSASGVTAVDFLGAMLSDARQTKHDIQAYLRGEHANARKALDETELLMQSSVAQDIECSGWAAIIEMEDALWSDITFGDGKSSSRYLWSVYDEVIRTLEYHHGRGYVPIRQILP</sequence>